<feature type="compositionally biased region" description="Basic and acidic residues" evidence="1">
    <location>
        <begin position="14"/>
        <end position="29"/>
    </location>
</feature>
<proteinExistence type="predicted"/>
<dbReference type="Proteomes" id="UP000593576">
    <property type="component" value="Unassembled WGS sequence"/>
</dbReference>
<protein>
    <submittedName>
        <fullName evidence="2">Uncharacterized protein</fullName>
    </submittedName>
</protein>
<gene>
    <name evidence="2" type="ORF">Goshw_015364</name>
</gene>
<feature type="region of interest" description="Disordered" evidence="1">
    <location>
        <begin position="1"/>
        <end position="30"/>
    </location>
</feature>
<dbReference type="EMBL" id="JABFAF010000006">
    <property type="protein sequence ID" value="MBA0857662.1"/>
    <property type="molecule type" value="Genomic_DNA"/>
</dbReference>
<reference evidence="2 3" key="1">
    <citation type="journal article" date="2019" name="Genome Biol. Evol.">
        <title>Insights into the evolution of the New World diploid cottons (Gossypium, subgenus Houzingenia) based on genome sequencing.</title>
        <authorList>
            <person name="Grover C.E."/>
            <person name="Arick M.A. 2nd"/>
            <person name="Thrash A."/>
            <person name="Conover J.L."/>
            <person name="Sanders W.S."/>
            <person name="Peterson D.G."/>
            <person name="Frelichowski J.E."/>
            <person name="Scheffler J.A."/>
            <person name="Scheffler B.E."/>
            <person name="Wendel J.F."/>
        </authorList>
    </citation>
    <scope>NUCLEOTIDE SEQUENCE [LARGE SCALE GENOMIC DNA]</scope>
    <source>
        <strain evidence="2">1</strain>
        <tissue evidence="2">Leaf</tissue>
    </source>
</reference>
<accession>A0A7J9LFQ8</accession>
<evidence type="ECO:0000256" key="1">
    <source>
        <dbReference type="SAM" id="MobiDB-lite"/>
    </source>
</evidence>
<evidence type="ECO:0000313" key="2">
    <source>
        <dbReference type="EMBL" id="MBA0857662.1"/>
    </source>
</evidence>
<evidence type="ECO:0000313" key="3">
    <source>
        <dbReference type="Proteomes" id="UP000593576"/>
    </source>
</evidence>
<organism evidence="2 3">
    <name type="scientific">Gossypium schwendimanii</name>
    <name type="common">Cotton</name>
    <dbReference type="NCBI Taxonomy" id="34291"/>
    <lineage>
        <taxon>Eukaryota</taxon>
        <taxon>Viridiplantae</taxon>
        <taxon>Streptophyta</taxon>
        <taxon>Embryophyta</taxon>
        <taxon>Tracheophyta</taxon>
        <taxon>Spermatophyta</taxon>
        <taxon>Magnoliopsida</taxon>
        <taxon>eudicotyledons</taxon>
        <taxon>Gunneridae</taxon>
        <taxon>Pentapetalae</taxon>
        <taxon>rosids</taxon>
        <taxon>malvids</taxon>
        <taxon>Malvales</taxon>
        <taxon>Malvaceae</taxon>
        <taxon>Malvoideae</taxon>
        <taxon>Gossypium</taxon>
    </lineage>
</organism>
<name>A0A7J9LFQ8_GOSSC</name>
<keyword evidence="3" id="KW-1185">Reference proteome</keyword>
<comment type="caution">
    <text evidence="2">The sequence shown here is derived from an EMBL/GenBank/DDBJ whole genome shotgun (WGS) entry which is preliminary data.</text>
</comment>
<dbReference type="AlphaFoldDB" id="A0A7J9LFQ8"/>
<dbReference type="OrthoDB" id="929840at2759"/>
<sequence>MIFNQARANRKQHKSDVRRSLGNDPKKPTQEATRLLLEQVFLVEILEIESIPSNSWETQISSILYSIPCWSILL</sequence>